<gene>
    <name evidence="1" type="ORF">AVT10_07900</name>
</gene>
<protein>
    <recommendedName>
        <fullName evidence="3">DUF429 domain-containing protein</fullName>
    </recommendedName>
</protein>
<name>A0ABR5Y7T1_9SPHN</name>
<accession>A0ABR5Y7T1</accession>
<dbReference type="Proteomes" id="UP000076609">
    <property type="component" value="Unassembled WGS sequence"/>
</dbReference>
<organism evidence="1 2">
    <name type="scientific">Sphingomonas hankookensis</name>
    <dbReference type="NCBI Taxonomy" id="563996"/>
    <lineage>
        <taxon>Bacteria</taxon>
        <taxon>Pseudomonadati</taxon>
        <taxon>Pseudomonadota</taxon>
        <taxon>Alphaproteobacteria</taxon>
        <taxon>Sphingomonadales</taxon>
        <taxon>Sphingomonadaceae</taxon>
        <taxon>Sphingomonas</taxon>
    </lineage>
</organism>
<sequence length="305" mass="32524">MVGPGDAAPAARPGRATLTRRFTWFAAIDWSGQAVARPAGLAVAEVGDGGPALVARDGGWSREGILDWLTMLADTQADMLIGLDLSPALPFVDADSYFPGWTESPTDARALWAMVERRAADDPHLAATSAVNDAELSRHFRRHRACGDLFGQGRGRLRLCEERQRAAGFSPTSCFNLVGAAQVGKSSLTGMRVLHRLDGRIPVWPFDPVPETGPVLVEIYTTIAARAAGVRAGRSKLRDAEQLDAALAVLGSPPHVPSPRYDDHATDALLGAAWLRAVAHDPALWSPPALSAQVARTEGWTFGVV</sequence>
<keyword evidence="2" id="KW-1185">Reference proteome</keyword>
<dbReference type="RefSeq" id="WP_066694137.1">
    <property type="nucleotide sequence ID" value="NZ_CP117025.1"/>
</dbReference>
<comment type="caution">
    <text evidence="1">The sequence shown here is derived from an EMBL/GenBank/DDBJ whole genome shotgun (WGS) entry which is preliminary data.</text>
</comment>
<proteinExistence type="predicted"/>
<reference evidence="2" key="1">
    <citation type="submission" date="2016-01" db="EMBL/GenBank/DDBJ databases">
        <title>Draft genome of Chromobacterium sp. F49.</title>
        <authorList>
            <person name="Hong K.W."/>
        </authorList>
    </citation>
    <scope>NUCLEOTIDE SEQUENCE [LARGE SCALE GENOMIC DNA]</scope>
    <source>
        <strain evidence="2">CN3</strain>
    </source>
</reference>
<dbReference type="EMBL" id="LQQO01000063">
    <property type="protein sequence ID" value="KZE08482.1"/>
    <property type="molecule type" value="Genomic_DNA"/>
</dbReference>
<evidence type="ECO:0000313" key="2">
    <source>
        <dbReference type="Proteomes" id="UP000076609"/>
    </source>
</evidence>
<evidence type="ECO:0000313" key="1">
    <source>
        <dbReference type="EMBL" id="KZE08482.1"/>
    </source>
</evidence>
<evidence type="ECO:0008006" key="3">
    <source>
        <dbReference type="Google" id="ProtNLM"/>
    </source>
</evidence>